<keyword evidence="2" id="KW-1185">Reference proteome</keyword>
<proteinExistence type="predicted"/>
<feature type="non-terminal residue" evidence="1">
    <location>
        <position position="1"/>
    </location>
</feature>
<dbReference type="EMBL" id="CABIJS010000654">
    <property type="protein sequence ID" value="VUZ54469.1"/>
    <property type="molecule type" value="Genomic_DNA"/>
</dbReference>
<dbReference type="Proteomes" id="UP000321570">
    <property type="component" value="Unassembled WGS sequence"/>
</dbReference>
<sequence length="75" mass="8362">QICYYYAKKCHSGCTYSKTDTIASQRNSIGSEVSIISLSAVKCFLHRTGLTLQATSNHFFSLHTLLYAIWAPINS</sequence>
<dbReference type="AlphaFoldDB" id="A0A564Z574"/>
<organism evidence="1 2">
    <name type="scientific">Hymenolepis diminuta</name>
    <name type="common">Rat tapeworm</name>
    <dbReference type="NCBI Taxonomy" id="6216"/>
    <lineage>
        <taxon>Eukaryota</taxon>
        <taxon>Metazoa</taxon>
        <taxon>Spiralia</taxon>
        <taxon>Lophotrochozoa</taxon>
        <taxon>Platyhelminthes</taxon>
        <taxon>Cestoda</taxon>
        <taxon>Eucestoda</taxon>
        <taxon>Cyclophyllidea</taxon>
        <taxon>Hymenolepididae</taxon>
        <taxon>Hymenolepis</taxon>
    </lineage>
</organism>
<evidence type="ECO:0000313" key="2">
    <source>
        <dbReference type="Proteomes" id="UP000321570"/>
    </source>
</evidence>
<evidence type="ECO:0000313" key="1">
    <source>
        <dbReference type="EMBL" id="VUZ54469.1"/>
    </source>
</evidence>
<name>A0A564Z574_HYMDI</name>
<gene>
    <name evidence="1" type="ORF">WMSIL1_LOCUS12535</name>
</gene>
<accession>A0A564Z574</accession>
<reference evidence="1 2" key="1">
    <citation type="submission" date="2019-07" db="EMBL/GenBank/DDBJ databases">
        <authorList>
            <person name="Jastrzebski P J."/>
            <person name="Paukszto L."/>
            <person name="Jastrzebski P J."/>
        </authorList>
    </citation>
    <scope>NUCLEOTIDE SEQUENCE [LARGE SCALE GENOMIC DNA]</scope>
    <source>
        <strain evidence="1 2">WMS-il1</strain>
    </source>
</reference>
<protein>
    <submittedName>
        <fullName evidence="1">Uncharacterized protein</fullName>
    </submittedName>
</protein>